<keyword evidence="3" id="KW-1185">Reference proteome</keyword>
<sequence length="71" mass="7463">MNTPPQTDATPTEPQTTANEPTTTGFAALFGAAARAAKRSDQPFHTKGLKSGHEKKIGPAPSGTRRSMGKR</sequence>
<dbReference type="Proteomes" id="UP000198512">
    <property type="component" value="Unassembled WGS sequence"/>
</dbReference>
<feature type="region of interest" description="Disordered" evidence="1">
    <location>
        <begin position="1"/>
        <end position="71"/>
    </location>
</feature>
<evidence type="ECO:0000313" key="2">
    <source>
        <dbReference type="EMBL" id="SEP61516.1"/>
    </source>
</evidence>
<evidence type="ECO:0008006" key="4">
    <source>
        <dbReference type="Google" id="ProtNLM"/>
    </source>
</evidence>
<dbReference type="RefSeq" id="WP_069517073.1">
    <property type="nucleotide sequence ID" value="NZ_FOFP01000001.1"/>
</dbReference>
<organism evidence="2 3">
    <name type="scientific">Pseudomonas cuatrocienegasensis</name>
    <dbReference type="NCBI Taxonomy" id="543360"/>
    <lineage>
        <taxon>Bacteria</taxon>
        <taxon>Pseudomonadati</taxon>
        <taxon>Pseudomonadota</taxon>
        <taxon>Gammaproteobacteria</taxon>
        <taxon>Pseudomonadales</taxon>
        <taxon>Pseudomonadaceae</taxon>
        <taxon>Pseudomonas</taxon>
    </lineage>
</organism>
<gene>
    <name evidence="2" type="ORF">SAMN05216600_10193</name>
</gene>
<proteinExistence type="predicted"/>
<feature type="compositionally biased region" description="Low complexity" evidence="1">
    <location>
        <begin position="25"/>
        <end position="35"/>
    </location>
</feature>
<feature type="compositionally biased region" description="Polar residues" evidence="1">
    <location>
        <begin position="1"/>
        <end position="24"/>
    </location>
</feature>
<evidence type="ECO:0000256" key="1">
    <source>
        <dbReference type="SAM" id="MobiDB-lite"/>
    </source>
</evidence>
<accession>A0ABY1B054</accession>
<dbReference type="EMBL" id="FOFP01000001">
    <property type="protein sequence ID" value="SEP61516.1"/>
    <property type="molecule type" value="Genomic_DNA"/>
</dbReference>
<evidence type="ECO:0000313" key="3">
    <source>
        <dbReference type="Proteomes" id="UP000198512"/>
    </source>
</evidence>
<protein>
    <recommendedName>
        <fullName evidence="4">DUF5302 domain-containing protein</fullName>
    </recommendedName>
</protein>
<comment type="caution">
    <text evidence="2">The sequence shown here is derived from an EMBL/GenBank/DDBJ whole genome shotgun (WGS) entry which is preliminary data.</text>
</comment>
<name>A0ABY1B054_9PSED</name>
<reference evidence="2 3" key="1">
    <citation type="submission" date="2016-10" db="EMBL/GenBank/DDBJ databases">
        <authorList>
            <person name="Varghese N."/>
            <person name="Submissions S."/>
        </authorList>
    </citation>
    <scope>NUCLEOTIDE SEQUENCE [LARGE SCALE GENOMIC DNA]</scope>
    <source>
        <strain evidence="2 3">CIP 109853</strain>
    </source>
</reference>